<name>A0AA45KHQ2_9LACT</name>
<proteinExistence type="predicted"/>
<dbReference type="PANTHER" id="PTHR30514:SF21">
    <property type="entry name" value="RPIR-FAMILY TRANSCRIPTIONAL REGULATOR"/>
    <property type="match status" value="1"/>
</dbReference>
<dbReference type="Gene3D" id="1.10.10.10">
    <property type="entry name" value="Winged helix-like DNA-binding domain superfamily/Winged helix DNA-binding domain"/>
    <property type="match status" value="1"/>
</dbReference>
<keyword evidence="1" id="KW-0805">Transcription regulation</keyword>
<dbReference type="Gene3D" id="3.40.50.10490">
    <property type="entry name" value="Glucose-6-phosphate isomerase like protein, domain 1"/>
    <property type="match status" value="1"/>
</dbReference>
<dbReference type="SUPFAM" id="SSF53697">
    <property type="entry name" value="SIS domain"/>
    <property type="match status" value="1"/>
</dbReference>
<dbReference type="KEGG" id="lti:JW886_04880"/>
<dbReference type="InterPro" id="IPR046348">
    <property type="entry name" value="SIS_dom_sf"/>
</dbReference>
<gene>
    <name evidence="6" type="ORF">JW886_04880</name>
</gene>
<keyword evidence="7" id="KW-1185">Reference proteome</keyword>
<dbReference type="InterPro" id="IPR047640">
    <property type="entry name" value="RpiR-like"/>
</dbReference>
<accession>A0AA45KHQ2</accession>
<dbReference type="GO" id="GO:0003700">
    <property type="term" value="F:DNA-binding transcription factor activity"/>
    <property type="evidence" value="ECO:0007669"/>
    <property type="project" value="InterPro"/>
</dbReference>
<evidence type="ECO:0000256" key="1">
    <source>
        <dbReference type="ARBA" id="ARBA00023015"/>
    </source>
</evidence>
<dbReference type="PROSITE" id="PS51464">
    <property type="entry name" value="SIS"/>
    <property type="match status" value="1"/>
</dbReference>
<evidence type="ECO:0000256" key="3">
    <source>
        <dbReference type="ARBA" id="ARBA00023163"/>
    </source>
</evidence>
<dbReference type="GO" id="GO:1901135">
    <property type="term" value="P:carbohydrate derivative metabolic process"/>
    <property type="evidence" value="ECO:0007669"/>
    <property type="project" value="InterPro"/>
</dbReference>
<evidence type="ECO:0000259" key="5">
    <source>
        <dbReference type="PROSITE" id="PS51464"/>
    </source>
</evidence>
<dbReference type="PROSITE" id="PS51071">
    <property type="entry name" value="HTH_RPIR"/>
    <property type="match status" value="1"/>
</dbReference>
<protein>
    <submittedName>
        <fullName evidence="6">MurR/RpiR family transcriptional regulator</fullName>
    </submittedName>
</protein>
<dbReference type="Proteomes" id="UP000663608">
    <property type="component" value="Chromosome"/>
</dbReference>
<evidence type="ECO:0000259" key="4">
    <source>
        <dbReference type="PROSITE" id="PS51071"/>
    </source>
</evidence>
<evidence type="ECO:0000313" key="7">
    <source>
        <dbReference type="Proteomes" id="UP000663608"/>
    </source>
</evidence>
<dbReference type="PANTHER" id="PTHR30514">
    <property type="entry name" value="GLUCOKINASE"/>
    <property type="match status" value="1"/>
</dbReference>
<dbReference type="GO" id="GO:0097367">
    <property type="term" value="F:carbohydrate derivative binding"/>
    <property type="evidence" value="ECO:0007669"/>
    <property type="project" value="InterPro"/>
</dbReference>
<sequence>MEKLSDAEMYTWDFLEENRSKVQRSSITQIAELGHVSTATIVRTLKKRGFEGFSDYKNLLKRHHQTDQQEIKGLSKEANAFIYKNLDEVVRTINLLDGQELSHILEALTTSQTIMIIARGPSTGVADDLTHRLQSLGKNAVSRYFDSMMDYADKLTADDMVIALSSSGTTPRILAAVKKSKRQGAKVLAITCNYQSELAQLSDFVLLAYKSKLEKSALLGDAASRMTLELICRILLDLYAIYQEKGSIMN</sequence>
<dbReference type="InterPro" id="IPR009057">
    <property type="entry name" value="Homeodomain-like_sf"/>
</dbReference>
<dbReference type="GO" id="GO:0003677">
    <property type="term" value="F:DNA binding"/>
    <property type="evidence" value="ECO:0007669"/>
    <property type="project" value="UniProtKB-KW"/>
</dbReference>
<reference evidence="6 7" key="1">
    <citation type="submission" date="2021-02" db="EMBL/GenBank/DDBJ databases">
        <title>Complete genome sequence of Lactococcus lactis strain K_LL004.</title>
        <authorList>
            <person name="Kim H.B."/>
        </authorList>
    </citation>
    <scope>NUCLEOTIDE SEQUENCE [LARGE SCALE GENOMIC DNA]</scope>
    <source>
        <strain evidence="6 7">K_LL004</strain>
    </source>
</reference>
<dbReference type="SUPFAM" id="SSF46689">
    <property type="entry name" value="Homeodomain-like"/>
    <property type="match status" value="1"/>
</dbReference>
<dbReference type="EMBL" id="CP070872">
    <property type="protein sequence ID" value="QSE77582.1"/>
    <property type="molecule type" value="Genomic_DNA"/>
</dbReference>
<dbReference type="Pfam" id="PF01380">
    <property type="entry name" value="SIS"/>
    <property type="match status" value="1"/>
</dbReference>
<evidence type="ECO:0000313" key="6">
    <source>
        <dbReference type="EMBL" id="QSE77582.1"/>
    </source>
</evidence>
<organism evidence="6 7">
    <name type="scientific">Lactococcus taiwanensis</name>
    <dbReference type="NCBI Taxonomy" id="1151742"/>
    <lineage>
        <taxon>Bacteria</taxon>
        <taxon>Bacillati</taxon>
        <taxon>Bacillota</taxon>
        <taxon>Bacilli</taxon>
        <taxon>Lactobacillales</taxon>
        <taxon>Streptococcaceae</taxon>
        <taxon>Lactococcus</taxon>
    </lineage>
</organism>
<dbReference type="AlphaFoldDB" id="A0AA45KHQ2"/>
<dbReference type="RefSeq" id="WP_075524554.1">
    <property type="nucleotide sequence ID" value="NZ_BNDT01000001.1"/>
</dbReference>
<dbReference type="InterPro" id="IPR000281">
    <property type="entry name" value="HTH_RpiR"/>
</dbReference>
<evidence type="ECO:0000256" key="2">
    <source>
        <dbReference type="ARBA" id="ARBA00023125"/>
    </source>
</evidence>
<feature type="domain" description="HTH rpiR-type" evidence="4">
    <location>
        <begin position="1"/>
        <end position="67"/>
    </location>
</feature>
<dbReference type="InterPro" id="IPR036388">
    <property type="entry name" value="WH-like_DNA-bd_sf"/>
</dbReference>
<dbReference type="InterPro" id="IPR001347">
    <property type="entry name" value="SIS_dom"/>
</dbReference>
<dbReference type="Pfam" id="PF01418">
    <property type="entry name" value="HTH_6"/>
    <property type="match status" value="1"/>
</dbReference>
<dbReference type="InterPro" id="IPR035472">
    <property type="entry name" value="RpiR-like_SIS"/>
</dbReference>
<keyword evidence="3" id="KW-0804">Transcription</keyword>
<dbReference type="CDD" id="cd05013">
    <property type="entry name" value="SIS_RpiR"/>
    <property type="match status" value="1"/>
</dbReference>
<feature type="domain" description="SIS" evidence="5">
    <location>
        <begin position="104"/>
        <end position="250"/>
    </location>
</feature>
<keyword evidence="2" id="KW-0238">DNA-binding</keyword>